<evidence type="ECO:0008006" key="3">
    <source>
        <dbReference type="Google" id="ProtNLM"/>
    </source>
</evidence>
<dbReference type="PANTHER" id="PTHR42879:SF2">
    <property type="entry name" value="3-OXOACYL-[ACYL-CARRIER-PROTEIN] REDUCTASE FABG"/>
    <property type="match status" value="1"/>
</dbReference>
<dbReference type="AlphaFoldDB" id="A0A382VLA7"/>
<dbReference type="InterPro" id="IPR020904">
    <property type="entry name" value="Sc_DH/Rdtase_CS"/>
</dbReference>
<dbReference type="GO" id="GO:0032787">
    <property type="term" value="P:monocarboxylic acid metabolic process"/>
    <property type="evidence" value="ECO:0007669"/>
    <property type="project" value="UniProtKB-ARBA"/>
</dbReference>
<dbReference type="PROSITE" id="PS00061">
    <property type="entry name" value="ADH_SHORT"/>
    <property type="match status" value="1"/>
</dbReference>
<dbReference type="InterPro" id="IPR002347">
    <property type="entry name" value="SDR_fam"/>
</dbReference>
<name>A0A382VLA7_9ZZZZ</name>
<comment type="similarity">
    <text evidence="1">Belongs to the short-chain dehydrogenases/reductases (SDR) family.</text>
</comment>
<sequence>MIMTNRILIITGGLGGIGLDIVKFFYNKNYNLIILDNKKVSEFLNLNINKSIRSNFIIYKKIDISKPVLIKKLFIFLKNKYSKIDVLINCAGKQHIDSVESFPESKWENIINTNLSSSFYTSKYILPLMKKNKWGRIINISSVHGQVASINKSAYVASKHGMIGLTKTIALETAQLPITCNAICPGWVNTPLVSRQIDQKIRKNKTSRNIEIKKLLSEKHPNLKFISGEAIASLAYY</sequence>
<dbReference type="InterPro" id="IPR036291">
    <property type="entry name" value="NAD(P)-bd_dom_sf"/>
</dbReference>
<dbReference type="SUPFAM" id="SSF51735">
    <property type="entry name" value="NAD(P)-binding Rossmann-fold domains"/>
    <property type="match status" value="1"/>
</dbReference>
<reference evidence="2" key="1">
    <citation type="submission" date="2018-05" db="EMBL/GenBank/DDBJ databases">
        <authorList>
            <person name="Lanie J.A."/>
            <person name="Ng W.-L."/>
            <person name="Kazmierczak K.M."/>
            <person name="Andrzejewski T.M."/>
            <person name="Davidsen T.M."/>
            <person name="Wayne K.J."/>
            <person name="Tettelin H."/>
            <person name="Glass J.I."/>
            <person name="Rusch D."/>
            <person name="Podicherti R."/>
            <person name="Tsui H.-C.T."/>
            <person name="Winkler M.E."/>
        </authorList>
    </citation>
    <scope>NUCLEOTIDE SEQUENCE</scope>
</reference>
<dbReference type="InterPro" id="IPR050259">
    <property type="entry name" value="SDR"/>
</dbReference>
<gene>
    <name evidence="2" type="ORF">METZ01_LOCUS400088</name>
</gene>
<dbReference type="Gene3D" id="3.40.50.720">
    <property type="entry name" value="NAD(P)-binding Rossmann-like Domain"/>
    <property type="match status" value="1"/>
</dbReference>
<accession>A0A382VLA7</accession>
<feature type="non-terminal residue" evidence="2">
    <location>
        <position position="237"/>
    </location>
</feature>
<evidence type="ECO:0000256" key="1">
    <source>
        <dbReference type="ARBA" id="ARBA00006484"/>
    </source>
</evidence>
<dbReference type="PRINTS" id="PR00081">
    <property type="entry name" value="GDHRDH"/>
</dbReference>
<dbReference type="Pfam" id="PF00106">
    <property type="entry name" value="adh_short"/>
    <property type="match status" value="1"/>
</dbReference>
<dbReference type="PANTHER" id="PTHR42879">
    <property type="entry name" value="3-OXOACYL-(ACYL-CARRIER-PROTEIN) REDUCTASE"/>
    <property type="match status" value="1"/>
</dbReference>
<evidence type="ECO:0000313" key="2">
    <source>
        <dbReference type="EMBL" id="SVD47234.1"/>
    </source>
</evidence>
<dbReference type="EMBL" id="UINC01152839">
    <property type="protein sequence ID" value="SVD47234.1"/>
    <property type="molecule type" value="Genomic_DNA"/>
</dbReference>
<organism evidence="2">
    <name type="scientific">marine metagenome</name>
    <dbReference type="NCBI Taxonomy" id="408172"/>
    <lineage>
        <taxon>unclassified sequences</taxon>
        <taxon>metagenomes</taxon>
        <taxon>ecological metagenomes</taxon>
    </lineage>
</organism>
<protein>
    <recommendedName>
        <fullName evidence="3">3-hydroxybutyrate dehydrogenase</fullName>
    </recommendedName>
</protein>
<proteinExistence type="inferred from homology"/>
<dbReference type="PRINTS" id="PR00080">
    <property type="entry name" value="SDRFAMILY"/>
</dbReference>